<dbReference type="InterPro" id="IPR009056">
    <property type="entry name" value="Cyt_c-like_dom"/>
</dbReference>
<evidence type="ECO:0000256" key="6">
    <source>
        <dbReference type="ARBA" id="ARBA00023002"/>
    </source>
</evidence>
<comment type="caution">
    <text evidence="10">The sequence shown here is derived from an EMBL/GenBank/DDBJ whole genome shotgun (WGS) entry which is preliminary data.</text>
</comment>
<dbReference type="PIRSF" id="PIRSF000294">
    <property type="entry name" value="Cytochrome-c_peroxidase"/>
    <property type="match status" value="1"/>
</dbReference>
<organism evidence="10 11">
    <name type="scientific">Flectobacillus longus</name>
    <dbReference type="NCBI Taxonomy" id="2984207"/>
    <lineage>
        <taxon>Bacteria</taxon>
        <taxon>Pseudomonadati</taxon>
        <taxon>Bacteroidota</taxon>
        <taxon>Cytophagia</taxon>
        <taxon>Cytophagales</taxon>
        <taxon>Flectobacillaceae</taxon>
        <taxon>Flectobacillus</taxon>
    </lineage>
</organism>
<dbReference type="RefSeq" id="WP_283371277.1">
    <property type="nucleotide sequence ID" value="NZ_JASHID010000017.1"/>
</dbReference>
<reference evidence="10 11" key="1">
    <citation type="submission" date="2023-05" db="EMBL/GenBank/DDBJ databases">
        <title>Novel species of genus Flectobacillus isolated from stream in China.</title>
        <authorList>
            <person name="Lu H."/>
        </authorList>
    </citation>
    <scope>NUCLEOTIDE SEQUENCE [LARGE SCALE GENOMIC DNA]</scope>
    <source>
        <strain evidence="10 11">DC10W</strain>
    </source>
</reference>
<evidence type="ECO:0000256" key="1">
    <source>
        <dbReference type="ARBA" id="ARBA00004418"/>
    </source>
</evidence>
<evidence type="ECO:0000256" key="3">
    <source>
        <dbReference type="ARBA" id="ARBA00022723"/>
    </source>
</evidence>
<evidence type="ECO:0000256" key="4">
    <source>
        <dbReference type="ARBA" id="ARBA00022729"/>
    </source>
</evidence>
<dbReference type="PROSITE" id="PS51007">
    <property type="entry name" value="CYTC"/>
    <property type="match status" value="1"/>
</dbReference>
<evidence type="ECO:0000256" key="8">
    <source>
        <dbReference type="PROSITE-ProRule" id="PRU00433"/>
    </source>
</evidence>
<comment type="subcellular location">
    <subcellularLocation>
        <location evidence="1">Periplasm</location>
    </subcellularLocation>
</comment>
<dbReference type="SUPFAM" id="SSF46626">
    <property type="entry name" value="Cytochrome c"/>
    <property type="match status" value="2"/>
</dbReference>
<proteinExistence type="predicted"/>
<feature type="domain" description="Cytochrome c" evidence="9">
    <location>
        <begin position="204"/>
        <end position="346"/>
    </location>
</feature>
<keyword evidence="6" id="KW-0560">Oxidoreductase</keyword>
<keyword evidence="5" id="KW-0574">Periplasm</keyword>
<evidence type="ECO:0000256" key="2">
    <source>
        <dbReference type="ARBA" id="ARBA00022617"/>
    </source>
</evidence>
<dbReference type="Proteomes" id="UP001236569">
    <property type="component" value="Unassembled WGS sequence"/>
</dbReference>
<dbReference type="Gene3D" id="1.10.760.10">
    <property type="entry name" value="Cytochrome c-like domain"/>
    <property type="match status" value="2"/>
</dbReference>
<gene>
    <name evidence="10" type="ORF">QM480_19120</name>
</gene>
<evidence type="ECO:0000313" key="11">
    <source>
        <dbReference type="Proteomes" id="UP001236569"/>
    </source>
</evidence>
<keyword evidence="3 8" id="KW-0479">Metal-binding</keyword>
<keyword evidence="4" id="KW-0732">Signal</keyword>
<dbReference type="Pfam" id="PF03150">
    <property type="entry name" value="CCP_MauG"/>
    <property type="match status" value="1"/>
</dbReference>
<keyword evidence="11" id="KW-1185">Reference proteome</keyword>
<sequence>MKKHLFLILVLFVVACQKETDEPNPGVYFVAPSHFPKPVYPIDSNVITAAGFDLGKNLFYDGILSRDSTIACGECHRQTYVFTHHMHDLSHGIDGRVGLRNAQSLQNLAWRERFQWDGKAATLNEQPILPIEHPDEMDDKIDNVVARLARHQGYRDKFKAAFGTEGVTKERMLKALTQFMLSLVSYQSRYDKYLLKDASANFTQDELDGMNLFSSKGCANCHKGVLFTDESFRSNGLSKFERTKIEYINEKPVLQIVVDEGRFRVTGNANDKFKFKVPSLRNIAASSPYMHDGRYTTLLEVLNFYDASVQDYGTLDPILRQSNGRLGIQMTSEEKRKIIAFLNTLTDDTFLKDKRFAEPDGFPVR</sequence>
<keyword evidence="2 8" id="KW-0349">Heme</keyword>
<dbReference type="GO" id="GO:0004601">
    <property type="term" value="F:peroxidase activity"/>
    <property type="evidence" value="ECO:0007669"/>
    <property type="project" value="UniProtKB-KW"/>
</dbReference>
<dbReference type="EMBL" id="JASHID010000017">
    <property type="protein sequence ID" value="MDI9866461.1"/>
    <property type="molecule type" value="Genomic_DNA"/>
</dbReference>
<keyword evidence="7 8" id="KW-0408">Iron</keyword>
<evidence type="ECO:0000259" key="9">
    <source>
        <dbReference type="PROSITE" id="PS51007"/>
    </source>
</evidence>
<evidence type="ECO:0000313" key="10">
    <source>
        <dbReference type="EMBL" id="MDI9866461.1"/>
    </source>
</evidence>
<dbReference type="InterPro" id="IPR036909">
    <property type="entry name" value="Cyt_c-like_dom_sf"/>
</dbReference>
<dbReference type="InterPro" id="IPR004852">
    <property type="entry name" value="Di-haem_cyt_c_peroxidsae"/>
</dbReference>
<evidence type="ECO:0000256" key="5">
    <source>
        <dbReference type="ARBA" id="ARBA00022764"/>
    </source>
</evidence>
<dbReference type="InterPro" id="IPR026259">
    <property type="entry name" value="MauG/Cytc_peroxidase"/>
</dbReference>
<dbReference type="PANTHER" id="PTHR30600">
    <property type="entry name" value="CYTOCHROME C PEROXIDASE-RELATED"/>
    <property type="match status" value="1"/>
</dbReference>
<keyword evidence="10" id="KW-0575">Peroxidase</keyword>
<dbReference type="InterPro" id="IPR051395">
    <property type="entry name" value="Cytochrome_c_Peroxidase/MauG"/>
</dbReference>
<name>A0ABT6YSB9_9BACT</name>
<dbReference type="PROSITE" id="PS51257">
    <property type="entry name" value="PROKAR_LIPOPROTEIN"/>
    <property type="match status" value="1"/>
</dbReference>
<accession>A0ABT6YSB9</accession>
<protein>
    <submittedName>
        <fullName evidence="10">Cytochrome c peroxidase</fullName>
    </submittedName>
</protein>
<dbReference type="PANTHER" id="PTHR30600:SF10">
    <property type="entry name" value="BLL6722 PROTEIN"/>
    <property type="match status" value="1"/>
</dbReference>
<evidence type="ECO:0000256" key="7">
    <source>
        <dbReference type="ARBA" id="ARBA00023004"/>
    </source>
</evidence>